<protein>
    <submittedName>
        <fullName evidence="2">Uncharacterized protein</fullName>
    </submittedName>
</protein>
<keyword evidence="1" id="KW-0472">Membrane</keyword>
<dbReference type="AlphaFoldDB" id="A0A563DRU2"/>
<sequence length="73" mass="7666">MSDAVAHIPVIEMHLSEAPYIGVGFVLLTIAGLILGMLLLVADTPAGWVSTLVVGPRPGGILPQPHRRTASDR</sequence>
<reference evidence="2 3" key="2">
    <citation type="submission" date="2019-08" db="EMBL/GenBank/DDBJ databases">
        <title>Jejuicoccus antrihumi gen. nov., sp. nov., a new member of the family Dermacoccaceae isolated from a cave.</title>
        <authorList>
            <person name="Schumann P."/>
            <person name="Kim I.S."/>
        </authorList>
    </citation>
    <scope>NUCLEOTIDE SEQUENCE [LARGE SCALE GENOMIC DNA]</scope>
    <source>
        <strain evidence="2 3">C5-26</strain>
    </source>
</reference>
<keyword evidence="1" id="KW-0812">Transmembrane</keyword>
<dbReference type="EMBL" id="VCQV01000053">
    <property type="protein sequence ID" value="TWP32945.1"/>
    <property type="molecule type" value="Genomic_DNA"/>
</dbReference>
<comment type="caution">
    <text evidence="2">The sequence shown here is derived from an EMBL/GenBank/DDBJ whole genome shotgun (WGS) entry which is preliminary data.</text>
</comment>
<evidence type="ECO:0000313" key="2">
    <source>
        <dbReference type="EMBL" id="TWP32945.1"/>
    </source>
</evidence>
<name>A0A563DRU2_9MICO</name>
<reference evidence="2 3" key="1">
    <citation type="submission" date="2019-05" db="EMBL/GenBank/DDBJ databases">
        <authorList>
            <person name="Lee S.D."/>
        </authorList>
    </citation>
    <scope>NUCLEOTIDE SEQUENCE [LARGE SCALE GENOMIC DNA]</scope>
    <source>
        <strain evidence="2 3">C5-26</strain>
    </source>
</reference>
<evidence type="ECO:0000313" key="3">
    <source>
        <dbReference type="Proteomes" id="UP000320244"/>
    </source>
</evidence>
<organism evidence="2 3">
    <name type="scientific">Leekyejoonella antrihumi</name>
    <dbReference type="NCBI Taxonomy" id="1660198"/>
    <lineage>
        <taxon>Bacteria</taxon>
        <taxon>Bacillati</taxon>
        <taxon>Actinomycetota</taxon>
        <taxon>Actinomycetes</taxon>
        <taxon>Micrococcales</taxon>
        <taxon>Dermacoccaceae</taxon>
        <taxon>Leekyejoonella</taxon>
    </lineage>
</organism>
<proteinExistence type="predicted"/>
<accession>A0A563DRU2</accession>
<keyword evidence="1" id="KW-1133">Transmembrane helix</keyword>
<dbReference type="Proteomes" id="UP000320244">
    <property type="component" value="Unassembled WGS sequence"/>
</dbReference>
<feature type="transmembrane region" description="Helical" evidence="1">
    <location>
        <begin position="20"/>
        <end position="42"/>
    </location>
</feature>
<keyword evidence="3" id="KW-1185">Reference proteome</keyword>
<dbReference type="OrthoDB" id="68643at2"/>
<gene>
    <name evidence="2" type="ORF">FGL98_22930</name>
</gene>
<evidence type="ECO:0000256" key="1">
    <source>
        <dbReference type="SAM" id="Phobius"/>
    </source>
</evidence>
<dbReference type="RefSeq" id="WP_146320877.1">
    <property type="nucleotide sequence ID" value="NZ_VCQV01000053.1"/>
</dbReference>